<evidence type="ECO:0000256" key="4">
    <source>
        <dbReference type="ARBA" id="ARBA00022777"/>
    </source>
</evidence>
<evidence type="ECO:0000256" key="1">
    <source>
        <dbReference type="ARBA" id="ARBA00022527"/>
    </source>
</evidence>
<keyword evidence="4" id="KW-0418">Kinase</keyword>
<evidence type="ECO:0000259" key="6">
    <source>
        <dbReference type="PROSITE" id="PS50011"/>
    </source>
</evidence>
<organism evidence="7 8">
    <name type="scientific">Steinernema carpocapsae</name>
    <name type="common">Entomopathogenic nematode</name>
    <dbReference type="NCBI Taxonomy" id="34508"/>
    <lineage>
        <taxon>Eukaryota</taxon>
        <taxon>Metazoa</taxon>
        <taxon>Ecdysozoa</taxon>
        <taxon>Nematoda</taxon>
        <taxon>Chromadorea</taxon>
        <taxon>Rhabditida</taxon>
        <taxon>Tylenchina</taxon>
        <taxon>Panagrolaimomorpha</taxon>
        <taxon>Strongyloidoidea</taxon>
        <taxon>Steinernematidae</taxon>
        <taxon>Steinernema</taxon>
    </lineage>
</organism>
<dbReference type="InterPro" id="IPR011009">
    <property type="entry name" value="Kinase-like_dom_sf"/>
</dbReference>
<dbReference type="Pfam" id="PF00069">
    <property type="entry name" value="Pkinase"/>
    <property type="match status" value="1"/>
</dbReference>
<dbReference type="SUPFAM" id="SSF56112">
    <property type="entry name" value="Protein kinase-like (PK-like)"/>
    <property type="match status" value="1"/>
</dbReference>
<dbReference type="PANTHER" id="PTHR11584:SF369">
    <property type="entry name" value="MITOGEN-ACTIVATED PROTEIN KINASE KINASE KINASE 19-RELATED"/>
    <property type="match status" value="1"/>
</dbReference>
<dbReference type="PROSITE" id="PS50011">
    <property type="entry name" value="PROTEIN_KINASE_DOM"/>
    <property type="match status" value="1"/>
</dbReference>
<name>A0A4U5PDS6_STECR</name>
<dbReference type="AlphaFoldDB" id="A0A4U5PDS6"/>
<keyword evidence="2" id="KW-0808">Transferase</keyword>
<protein>
    <recommendedName>
        <fullName evidence="6">Protein kinase domain-containing protein</fullName>
    </recommendedName>
</protein>
<evidence type="ECO:0000256" key="2">
    <source>
        <dbReference type="ARBA" id="ARBA00022679"/>
    </source>
</evidence>
<dbReference type="EMBL" id="AZBU02000002">
    <property type="protein sequence ID" value="TKR94530.1"/>
    <property type="molecule type" value="Genomic_DNA"/>
</dbReference>
<keyword evidence="8" id="KW-1185">Reference proteome</keyword>
<dbReference type="GO" id="GO:0004674">
    <property type="term" value="F:protein serine/threonine kinase activity"/>
    <property type="evidence" value="ECO:0007669"/>
    <property type="project" value="UniProtKB-KW"/>
</dbReference>
<reference evidence="7 8" key="1">
    <citation type="journal article" date="2015" name="Genome Biol.">
        <title>Comparative genomics of Steinernema reveals deeply conserved gene regulatory networks.</title>
        <authorList>
            <person name="Dillman A.R."/>
            <person name="Macchietto M."/>
            <person name="Porter C.F."/>
            <person name="Rogers A."/>
            <person name="Williams B."/>
            <person name="Antoshechkin I."/>
            <person name="Lee M.M."/>
            <person name="Goodwin Z."/>
            <person name="Lu X."/>
            <person name="Lewis E.E."/>
            <person name="Goodrich-Blair H."/>
            <person name="Stock S.P."/>
            <person name="Adams B.J."/>
            <person name="Sternberg P.W."/>
            <person name="Mortazavi A."/>
        </authorList>
    </citation>
    <scope>NUCLEOTIDE SEQUENCE [LARGE SCALE GENOMIC DNA]</scope>
    <source>
        <strain evidence="7 8">ALL</strain>
    </source>
</reference>
<dbReference type="InterPro" id="IPR008266">
    <property type="entry name" value="Tyr_kinase_AS"/>
</dbReference>
<feature type="domain" description="Protein kinase" evidence="6">
    <location>
        <begin position="21"/>
        <end position="264"/>
    </location>
</feature>
<dbReference type="Gene3D" id="1.10.510.10">
    <property type="entry name" value="Transferase(Phosphotransferase) domain 1"/>
    <property type="match status" value="1"/>
</dbReference>
<dbReference type="InterPro" id="IPR000719">
    <property type="entry name" value="Prot_kinase_dom"/>
</dbReference>
<keyword evidence="5" id="KW-0067">ATP-binding</keyword>
<dbReference type="Proteomes" id="UP000298663">
    <property type="component" value="Unassembled WGS sequence"/>
</dbReference>
<evidence type="ECO:0000313" key="7">
    <source>
        <dbReference type="EMBL" id="TKR94530.1"/>
    </source>
</evidence>
<reference evidence="7 8" key="2">
    <citation type="journal article" date="2019" name="G3 (Bethesda)">
        <title>Hybrid Assembly of the Genome of the Entomopathogenic Nematode Steinernema carpocapsae Identifies the X-Chromosome.</title>
        <authorList>
            <person name="Serra L."/>
            <person name="Macchietto M."/>
            <person name="Macias-Munoz A."/>
            <person name="McGill C.J."/>
            <person name="Rodriguez I.M."/>
            <person name="Rodriguez B."/>
            <person name="Murad R."/>
            <person name="Mortazavi A."/>
        </authorList>
    </citation>
    <scope>NUCLEOTIDE SEQUENCE [LARGE SCALE GENOMIC DNA]</scope>
    <source>
        <strain evidence="7 8">ALL</strain>
    </source>
</reference>
<dbReference type="OrthoDB" id="346907at2759"/>
<keyword evidence="3" id="KW-0547">Nucleotide-binding</keyword>
<sequence>MNSFIHPFKAGDKLCVAGHHITINRQIASGSRMHVYIVDDPQHPEQLILKEVFKQPSLNKQYYGCGRWEYETQQELQDHPNIVKTLGGQPHEEDRRRFLILMEYAPYGDLKQVLEKYGRVEYNTAWLFYEQIVAALGYMHREEVVHGDIAARNIFIFSEGVAKIGDFGNGYISAPCPPGQAMTRGERDDLKAAARCLARMLVGNLDGLKDLEEVPDEGGVPGFLADHSDWARRMSAQDCWFIRQQFWRDFPGVRSPRPTEPLAV</sequence>
<accession>A0A4U5PDS6</accession>
<dbReference type="CDD" id="cd00180">
    <property type="entry name" value="PKc"/>
    <property type="match status" value="1"/>
</dbReference>
<keyword evidence="1" id="KW-0723">Serine/threonine-protein kinase</keyword>
<evidence type="ECO:0000256" key="5">
    <source>
        <dbReference type="ARBA" id="ARBA00022840"/>
    </source>
</evidence>
<dbReference type="PROSITE" id="PS00109">
    <property type="entry name" value="PROTEIN_KINASE_TYR"/>
    <property type="match status" value="1"/>
</dbReference>
<gene>
    <name evidence="7" type="ORF">L596_008804</name>
</gene>
<proteinExistence type="predicted"/>
<evidence type="ECO:0000313" key="8">
    <source>
        <dbReference type="Proteomes" id="UP000298663"/>
    </source>
</evidence>
<dbReference type="STRING" id="34508.A0A4U5PDS6"/>
<dbReference type="GO" id="GO:0005524">
    <property type="term" value="F:ATP binding"/>
    <property type="evidence" value="ECO:0007669"/>
    <property type="project" value="UniProtKB-KW"/>
</dbReference>
<dbReference type="PANTHER" id="PTHR11584">
    <property type="entry name" value="SERINE/THREONINE PROTEIN KINASE"/>
    <property type="match status" value="1"/>
</dbReference>
<evidence type="ECO:0000256" key="3">
    <source>
        <dbReference type="ARBA" id="ARBA00022741"/>
    </source>
</evidence>
<comment type="caution">
    <text evidence="7">The sequence shown here is derived from an EMBL/GenBank/DDBJ whole genome shotgun (WGS) entry which is preliminary data.</text>
</comment>